<comment type="caution">
    <text evidence="5">The sequence shown here is derived from an EMBL/GenBank/DDBJ whole genome shotgun (WGS) entry which is preliminary data.</text>
</comment>
<dbReference type="EMBL" id="JAVRRA010008452">
    <property type="protein sequence ID" value="KAK5256626.1"/>
    <property type="molecule type" value="Genomic_DNA"/>
</dbReference>
<organism evidence="5 6">
    <name type="scientific">Cryomyces antarcticus</name>
    <dbReference type="NCBI Taxonomy" id="329879"/>
    <lineage>
        <taxon>Eukaryota</taxon>
        <taxon>Fungi</taxon>
        <taxon>Dikarya</taxon>
        <taxon>Ascomycota</taxon>
        <taxon>Pezizomycotina</taxon>
        <taxon>Dothideomycetes</taxon>
        <taxon>Dothideomycetes incertae sedis</taxon>
        <taxon>Cryomyces</taxon>
    </lineage>
</organism>
<evidence type="ECO:0000313" key="6">
    <source>
        <dbReference type="Proteomes" id="UP001357485"/>
    </source>
</evidence>
<feature type="compositionally biased region" description="Basic and acidic residues" evidence="4">
    <location>
        <begin position="546"/>
        <end position="559"/>
    </location>
</feature>
<feature type="compositionally biased region" description="Acidic residues" evidence="4">
    <location>
        <begin position="568"/>
        <end position="577"/>
    </location>
</feature>
<dbReference type="InterPro" id="IPR021988">
    <property type="entry name" value="BMT1"/>
</dbReference>
<keyword evidence="6" id="KW-1185">Reference proteome</keyword>
<evidence type="ECO:0000313" key="5">
    <source>
        <dbReference type="EMBL" id="KAK5256626.1"/>
    </source>
</evidence>
<evidence type="ECO:0000256" key="4">
    <source>
        <dbReference type="SAM" id="MobiDB-lite"/>
    </source>
</evidence>
<keyword evidence="3" id="KW-0812">Transmembrane</keyword>
<reference evidence="5 6" key="1">
    <citation type="submission" date="2023-08" db="EMBL/GenBank/DDBJ databases">
        <title>Black Yeasts Isolated from many extreme environments.</title>
        <authorList>
            <person name="Coleine C."/>
            <person name="Stajich J.E."/>
            <person name="Selbmann L."/>
        </authorList>
    </citation>
    <scope>NUCLEOTIDE SEQUENCE [LARGE SCALE GENOMIC DNA]</scope>
    <source>
        <strain evidence="5 6">CCFEE 536</strain>
    </source>
</reference>
<protein>
    <submittedName>
        <fullName evidence="5">Beta-mannosyltransferase 1</fullName>
    </submittedName>
</protein>
<dbReference type="Pfam" id="PF12141">
    <property type="entry name" value="BMT"/>
    <property type="match status" value="2"/>
</dbReference>
<keyword evidence="3" id="KW-0735">Signal-anchor</keyword>
<name>A0ABR0LYK9_9PEZI</name>
<gene>
    <name evidence="5" type="primary">BMT1</name>
    <name evidence="5" type="ORF">LTR16_002819</name>
</gene>
<feature type="non-terminal residue" evidence="5">
    <location>
        <position position="1"/>
    </location>
</feature>
<evidence type="ECO:0000256" key="3">
    <source>
        <dbReference type="ARBA" id="ARBA00022968"/>
    </source>
</evidence>
<evidence type="ECO:0000256" key="1">
    <source>
        <dbReference type="ARBA" id="ARBA00004606"/>
    </source>
</evidence>
<sequence>TAPPFTPAPNATTAVLNGTTFNSGWALLRSCPLRKKYTTYAVGIILMFWWLKSRLDLTPAQISKHYYPPTASTTYLGQGLFERIPLPGFCNNGIPGKISCDDLRHDGTIGVQQSFHLHDDLTQVAKAMESHPLVDYEGKNRSLPFEQLVNENWARLAGSSVWLPDFEVYLAVTRVIYVPGGVLHWPTISFIRGQMFDKDWNHMENYTISWNGEKVTFPVVFEIPVTWEKGDIFFGPEDPRIILEEGVEGAEPVIIFNMRFDPPEWPRAMWIHRPFSNFTTVLTIRNDDGNGVEKNWAPFFHTDPDLSANPNRLPNQQLHFVYSFKPLRILRCHLLNGYCSWVFEQKIPDQFALRHGDTHGDMRGGTNFMPVPMKTHPGIRVYVGFPRTHIDWGCEPNSTYRPELVIMSSVGSNFHIVYASDAIDFGHAVLDETALRNSCAEGHILIANSISRWDLSNGQDIMTLSLTVADKTVQITRLHGVGTFIQRLPYFADFLRHDVSQGGETLWNFRWSAVGNDVLACSVEAAGRSSLGSAIEAEVRRNETLGLLRDDVDKEEEKPSQQGHDSQETQEELQESS</sequence>
<accession>A0ABR0LYK9</accession>
<feature type="region of interest" description="Disordered" evidence="4">
    <location>
        <begin position="546"/>
        <end position="577"/>
    </location>
</feature>
<comment type="subcellular location">
    <subcellularLocation>
        <location evidence="1">Membrane</location>
        <topology evidence="1">Single-pass type II membrane protein</topology>
    </subcellularLocation>
</comment>
<evidence type="ECO:0000256" key="2">
    <source>
        <dbReference type="ARBA" id="ARBA00009486"/>
    </source>
</evidence>
<dbReference type="Proteomes" id="UP001357485">
    <property type="component" value="Unassembled WGS sequence"/>
</dbReference>
<proteinExistence type="inferred from homology"/>
<comment type="similarity">
    <text evidence="2">Belongs to the BMT family.</text>
</comment>